<sequence length="54" mass="6301">MGTLTRFDQVSCLVVWRVLLFHKVLGIHASWANMVSVPILLNQKHFDWTLPRPK</sequence>
<protein>
    <submittedName>
        <fullName evidence="1">Uncharacterized protein</fullName>
    </submittedName>
</protein>
<dbReference type="AlphaFoldDB" id="A0A0F9XKY8"/>
<gene>
    <name evidence="1" type="ORF">LCGC14_0204960</name>
</gene>
<accession>A0A0F9XKY8</accession>
<reference evidence="1" key="1">
    <citation type="journal article" date="2015" name="Nature">
        <title>Complex archaea that bridge the gap between prokaryotes and eukaryotes.</title>
        <authorList>
            <person name="Spang A."/>
            <person name="Saw J.H."/>
            <person name="Jorgensen S.L."/>
            <person name="Zaremba-Niedzwiedzka K."/>
            <person name="Martijn J."/>
            <person name="Lind A.E."/>
            <person name="van Eijk R."/>
            <person name="Schleper C."/>
            <person name="Guy L."/>
            <person name="Ettema T.J."/>
        </authorList>
    </citation>
    <scope>NUCLEOTIDE SEQUENCE</scope>
</reference>
<organism evidence="1">
    <name type="scientific">marine sediment metagenome</name>
    <dbReference type="NCBI Taxonomy" id="412755"/>
    <lineage>
        <taxon>unclassified sequences</taxon>
        <taxon>metagenomes</taxon>
        <taxon>ecological metagenomes</taxon>
    </lineage>
</organism>
<proteinExistence type="predicted"/>
<name>A0A0F9XKY8_9ZZZZ</name>
<comment type="caution">
    <text evidence="1">The sequence shown here is derived from an EMBL/GenBank/DDBJ whole genome shotgun (WGS) entry which is preliminary data.</text>
</comment>
<dbReference type="EMBL" id="LAZR01000092">
    <property type="protein sequence ID" value="KKN92753.1"/>
    <property type="molecule type" value="Genomic_DNA"/>
</dbReference>
<evidence type="ECO:0000313" key="1">
    <source>
        <dbReference type="EMBL" id="KKN92753.1"/>
    </source>
</evidence>